<dbReference type="HOGENOM" id="CLU_2082638_0_0_6"/>
<sequence>MLYMHPILNTPDPCHDFIWLLIRHDSLIFAPVLQTRRNHPTPHFPSITVWLKFTKLVQVHLLHTCVLPLSRSRDTFIQRCSRASVTLPYVRHSHTIKHTNYCGKTFACKILLLFTQL</sequence>
<name>Q7N7R8_PHOLL</name>
<dbReference type="STRING" id="243265.plu1040"/>
<dbReference type="KEGG" id="plu:plu1040"/>
<dbReference type="AlphaFoldDB" id="Q7N7R8"/>
<accession>Q7N7R8</accession>
<dbReference type="Proteomes" id="UP000002514">
    <property type="component" value="Chromosome"/>
</dbReference>
<dbReference type="EMBL" id="BX571862">
    <property type="protein sequence ID" value="CAE13335.1"/>
    <property type="molecule type" value="Genomic_DNA"/>
</dbReference>
<proteinExistence type="predicted"/>
<evidence type="ECO:0000313" key="2">
    <source>
        <dbReference type="Proteomes" id="UP000002514"/>
    </source>
</evidence>
<keyword evidence="2" id="KW-1185">Reference proteome</keyword>
<gene>
    <name evidence="1" type="ordered locus">plu1040</name>
</gene>
<reference evidence="2" key="1">
    <citation type="journal article" date="2003" name="Nat. Biotechnol.">
        <title>The genome sequence of the entomopathogenic bacterium Photorhabdus luminescens.</title>
        <authorList>
            <person name="Duchaud E."/>
            <person name="Rusniok C."/>
            <person name="Frangeul L."/>
            <person name="Buchrieser C."/>
            <person name="Givaudan A."/>
            <person name="Taourit S."/>
            <person name="Bocs S."/>
            <person name="Boursaux-Eude C."/>
            <person name="Chandler M."/>
            <person name="Charles J.-F."/>
            <person name="Dassa E."/>
            <person name="Derose R."/>
            <person name="Derzelle S."/>
            <person name="Freyssinet G."/>
            <person name="Gaudriault S."/>
            <person name="Medigue C."/>
            <person name="Lanois A."/>
            <person name="Powell K."/>
            <person name="Siguier P."/>
            <person name="Vincent R."/>
            <person name="Wingate V."/>
            <person name="Zouine M."/>
            <person name="Glaser P."/>
            <person name="Boemare N."/>
            <person name="Danchin A."/>
            <person name="Kunst F."/>
        </authorList>
    </citation>
    <scope>NUCLEOTIDE SEQUENCE [LARGE SCALE GENOMIC DNA]</scope>
    <source>
        <strain evidence="2">DSM 15139 / CIP 105565 / TT01</strain>
    </source>
</reference>
<protein>
    <submittedName>
        <fullName evidence="1">Photorhabdus luminescens subsp. laumondii TTO1 complete genome segment 4/17</fullName>
    </submittedName>
</protein>
<evidence type="ECO:0000313" key="1">
    <source>
        <dbReference type="EMBL" id="CAE13335.1"/>
    </source>
</evidence>
<organism evidence="1 2">
    <name type="scientific">Photorhabdus laumondii subsp. laumondii (strain DSM 15139 / CIP 105565 / TT01)</name>
    <name type="common">Photorhabdus luminescens subsp. laumondii</name>
    <dbReference type="NCBI Taxonomy" id="243265"/>
    <lineage>
        <taxon>Bacteria</taxon>
        <taxon>Pseudomonadati</taxon>
        <taxon>Pseudomonadota</taxon>
        <taxon>Gammaproteobacteria</taxon>
        <taxon>Enterobacterales</taxon>
        <taxon>Morganellaceae</taxon>
        <taxon>Photorhabdus</taxon>
    </lineage>
</organism>